<comment type="cofactor">
    <cofactor evidence="6">
        <name>heme</name>
        <dbReference type="ChEBI" id="CHEBI:30413"/>
    </cofactor>
</comment>
<dbReference type="GO" id="GO:0004497">
    <property type="term" value="F:monooxygenase activity"/>
    <property type="evidence" value="ECO:0007669"/>
    <property type="project" value="UniProtKB-KW"/>
</dbReference>
<feature type="non-terminal residue" evidence="7">
    <location>
        <position position="1"/>
    </location>
</feature>
<name>A0A3E2H0N3_SCYLI</name>
<evidence type="ECO:0000256" key="3">
    <source>
        <dbReference type="ARBA" id="ARBA00023002"/>
    </source>
</evidence>
<dbReference type="GO" id="GO:0020037">
    <property type="term" value="F:heme binding"/>
    <property type="evidence" value="ECO:0007669"/>
    <property type="project" value="InterPro"/>
</dbReference>
<dbReference type="InterPro" id="IPR002401">
    <property type="entry name" value="Cyt_P450_E_grp-I"/>
</dbReference>
<keyword evidence="3" id="KW-0560">Oxidoreductase</keyword>
<evidence type="ECO:0000313" key="7">
    <source>
        <dbReference type="EMBL" id="RFU26955.1"/>
    </source>
</evidence>
<dbReference type="Pfam" id="PF00067">
    <property type="entry name" value="p450"/>
    <property type="match status" value="1"/>
</dbReference>
<keyword evidence="6" id="KW-0349">Heme</keyword>
<dbReference type="STRING" id="5539.A0A3E2H0N3"/>
<gene>
    <name evidence="7" type="ORF">B7463_g9396</name>
</gene>
<dbReference type="OrthoDB" id="1103324at2759"/>
<evidence type="ECO:0000256" key="2">
    <source>
        <dbReference type="ARBA" id="ARBA00022723"/>
    </source>
</evidence>
<evidence type="ECO:0000313" key="8">
    <source>
        <dbReference type="Proteomes" id="UP000258309"/>
    </source>
</evidence>
<evidence type="ECO:0000256" key="5">
    <source>
        <dbReference type="ARBA" id="ARBA00023033"/>
    </source>
</evidence>
<dbReference type="EMBL" id="NCSJ02000231">
    <property type="protein sequence ID" value="RFU26955.1"/>
    <property type="molecule type" value="Genomic_DNA"/>
</dbReference>
<dbReference type="Gene3D" id="1.10.630.10">
    <property type="entry name" value="Cytochrome P450"/>
    <property type="match status" value="1"/>
</dbReference>
<proteinExistence type="inferred from homology"/>
<keyword evidence="8" id="KW-1185">Reference proteome</keyword>
<organism evidence="7 8">
    <name type="scientific">Scytalidium lignicola</name>
    <name type="common">Hyphomycete</name>
    <dbReference type="NCBI Taxonomy" id="5539"/>
    <lineage>
        <taxon>Eukaryota</taxon>
        <taxon>Fungi</taxon>
        <taxon>Dikarya</taxon>
        <taxon>Ascomycota</taxon>
        <taxon>Pezizomycotina</taxon>
        <taxon>Leotiomycetes</taxon>
        <taxon>Leotiomycetes incertae sedis</taxon>
        <taxon>Scytalidium</taxon>
    </lineage>
</organism>
<keyword evidence="4 6" id="KW-0408">Iron</keyword>
<reference evidence="7 8" key="1">
    <citation type="submission" date="2018-05" db="EMBL/GenBank/DDBJ databases">
        <title>Draft genome sequence of Scytalidium lignicola DSM 105466, a ubiquitous saprotrophic fungus.</title>
        <authorList>
            <person name="Buettner E."/>
            <person name="Gebauer A.M."/>
            <person name="Hofrichter M."/>
            <person name="Liers C."/>
            <person name="Kellner H."/>
        </authorList>
    </citation>
    <scope>NUCLEOTIDE SEQUENCE [LARGE SCALE GENOMIC DNA]</scope>
    <source>
        <strain evidence="7 8">DSM 105466</strain>
    </source>
</reference>
<keyword evidence="5" id="KW-0503">Monooxygenase</keyword>
<dbReference type="SUPFAM" id="SSF48264">
    <property type="entry name" value="Cytochrome P450"/>
    <property type="match status" value="1"/>
</dbReference>
<dbReference type="Proteomes" id="UP000258309">
    <property type="component" value="Unassembled WGS sequence"/>
</dbReference>
<sequence length="353" mass="40363">MSLNYGIRTPTTDTPHMTKLYHLMENWSKVMEIGNTPPVDPISAMKYVPEIFLGNWKSRANAVSKEMNELYAEYLDVVIRRRENGVRSQTFVDLMLDQNEKLGLDRHQLYFMGGAVMEGGSDTSAAMTIAFLHAMTKWPEVMRKAQEQIDSVVGEDRSPVWDDFEDLPYVTAIIKETMRWRPVVPLAFPHCLTEDDWVDGKLLPKGTTVIINTWGIHHDKNRFSNPDIFDPDHYLGVTKPASELAAADYDSRDHYGYGSGRRLCPGIHLAERNLFLGISKLLWAFDIKPGKDENGVEVRSEDVDVDPTRAYSEGFLVCANPFNCELTVRSDKRRETILKEYEVAQEEVFSKYQ</sequence>
<dbReference type="InterPro" id="IPR050364">
    <property type="entry name" value="Cytochrome_P450_fung"/>
</dbReference>
<protein>
    <submittedName>
        <fullName evidence="7">Uncharacterized protein</fullName>
    </submittedName>
</protein>
<keyword evidence="2 6" id="KW-0479">Metal-binding</keyword>
<dbReference type="PANTHER" id="PTHR46300">
    <property type="entry name" value="P450, PUTATIVE (EUROFUNG)-RELATED-RELATED"/>
    <property type="match status" value="1"/>
</dbReference>
<evidence type="ECO:0000256" key="1">
    <source>
        <dbReference type="ARBA" id="ARBA00010617"/>
    </source>
</evidence>
<dbReference type="AlphaFoldDB" id="A0A3E2H0N3"/>
<dbReference type="InterPro" id="IPR036396">
    <property type="entry name" value="Cyt_P450_sf"/>
</dbReference>
<comment type="similarity">
    <text evidence="1">Belongs to the cytochrome P450 family.</text>
</comment>
<evidence type="ECO:0000256" key="4">
    <source>
        <dbReference type="ARBA" id="ARBA00023004"/>
    </source>
</evidence>
<comment type="caution">
    <text evidence="7">The sequence shown here is derived from an EMBL/GenBank/DDBJ whole genome shotgun (WGS) entry which is preliminary data.</text>
</comment>
<dbReference type="InterPro" id="IPR001128">
    <property type="entry name" value="Cyt_P450"/>
</dbReference>
<evidence type="ECO:0000256" key="6">
    <source>
        <dbReference type="PIRSR" id="PIRSR602401-1"/>
    </source>
</evidence>
<dbReference type="GO" id="GO:0016705">
    <property type="term" value="F:oxidoreductase activity, acting on paired donors, with incorporation or reduction of molecular oxygen"/>
    <property type="evidence" value="ECO:0007669"/>
    <property type="project" value="InterPro"/>
</dbReference>
<dbReference type="PRINTS" id="PR00385">
    <property type="entry name" value="P450"/>
</dbReference>
<dbReference type="GO" id="GO:0005506">
    <property type="term" value="F:iron ion binding"/>
    <property type="evidence" value="ECO:0007669"/>
    <property type="project" value="InterPro"/>
</dbReference>
<dbReference type="PANTHER" id="PTHR46300:SF2">
    <property type="entry name" value="CYTOCHROME P450 MONOOXYGENASE ALNH-RELATED"/>
    <property type="match status" value="1"/>
</dbReference>
<feature type="non-terminal residue" evidence="7">
    <location>
        <position position="353"/>
    </location>
</feature>
<dbReference type="CDD" id="cd11065">
    <property type="entry name" value="CYP64-like"/>
    <property type="match status" value="1"/>
</dbReference>
<dbReference type="PRINTS" id="PR00463">
    <property type="entry name" value="EP450I"/>
</dbReference>
<dbReference type="OMA" id="ESHRWRP"/>
<accession>A0A3E2H0N3</accession>
<feature type="binding site" description="axial binding residue" evidence="6">
    <location>
        <position position="264"/>
    </location>
    <ligand>
        <name>heme</name>
        <dbReference type="ChEBI" id="CHEBI:30413"/>
    </ligand>
    <ligandPart>
        <name>Fe</name>
        <dbReference type="ChEBI" id="CHEBI:18248"/>
    </ligandPart>
</feature>